<dbReference type="Proteomes" id="UP000650424">
    <property type="component" value="Unassembled WGS sequence"/>
</dbReference>
<sequence length="257" mass="29466">MKTLRLALCATLASIGFASVTMTCHAQTWTDMPAMDTKSNVVTQRADSPIYSRMATDKKFREFAYNAINVRGEKLNYELVLESRAALYAKPSLRKVYETRAGKYYVSYWVQESRAYRSMPFRRNANLALIVVDTIPADQNNPQFKAVADKLPYAVYQIKWDQPKSNDRGTIRVDDSGSAVKWNCKTKDGRNMPTMLQTMIIHKPNFEKETEYYHTAYYITDDGLLKDNGWGKSNICTNRSVGPDDEVSKWVRFWGGE</sequence>
<evidence type="ECO:0000313" key="2">
    <source>
        <dbReference type="EMBL" id="MBC3919114.1"/>
    </source>
</evidence>
<feature type="chain" id="PRO_5047327918" evidence="1">
    <location>
        <begin position="27"/>
        <end position="257"/>
    </location>
</feature>
<gene>
    <name evidence="2" type="ORF">H8L32_16605</name>
</gene>
<evidence type="ECO:0000313" key="3">
    <source>
        <dbReference type="Proteomes" id="UP000650424"/>
    </source>
</evidence>
<accession>A0ABR6ZTE2</accession>
<dbReference type="RefSeq" id="WP_186948379.1">
    <property type="nucleotide sequence ID" value="NZ_JACOGF010000008.1"/>
</dbReference>
<proteinExistence type="predicted"/>
<keyword evidence="1" id="KW-0732">Signal</keyword>
<comment type="caution">
    <text evidence="2">The sequence shown here is derived from an EMBL/GenBank/DDBJ whole genome shotgun (WGS) entry which is preliminary data.</text>
</comment>
<keyword evidence="3" id="KW-1185">Reference proteome</keyword>
<dbReference type="EMBL" id="JACOGF010000008">
    <property type="protein sequence ID" value="MBC3919114.1"/>
    <property type="molecule type" value="Genomic_DNA"/>
</dbReference>
<feature type="signal peptide" evidence="1">
    <location>
        <begin position="1"/>
        <end position="26"/>
    </location>
</feature>
<reference evidence="2 3" key="1">
    <citation type="submission" date="2020-08" db="EMBL/GenBank/DDBJ databases">
        <title>Novel species isolated from subtropical streams in China.</title>
        <authorList>
            <person name="Lu H."/>
        </authorList>
    </citation>
    <scope>NUCLEOTIDE SEQUENCE [LARGE SCALE GENOMIC DNA]</scope>
    <source>
        <strain evidence="2 3">CY18W</strain>
    </source>
</reference>
<organism evidence="2 3">
    <name type="scientific">Undibacterium hunanense</name>
    <dbReference type="NCBI Taxonomy" id="2762292"/>
    <lineage>
        <taxon>Bacteria</taxon>
        <taxon>Pseudomonadati</taxon>
        <taxon>Pseudomonadota</taxon>
        <taxon>Betaproteobacteria</taxon>
        <taxon>Burkholderiales</taxon>
        <taxon>Oxalobacteraceae</taxon>
        <taxon>Undibacterium</taxon>
    </lineage>
</organism>
<name>A0ABR6ZTE2_9BURK</name>
<protein>
    <submittedName>
        <fullName evidence="2">Uncharacterized protein</fullName>
    </submittedName>
</protein>
<evidence type="ECO:0000256" key="1">
    <source>
        <dbReference type="SAM" id="SignalP"/>
    </source>
</evidence>